<dbReference type="GO" id="GO:0005524">
    <property type="term" value="F:ATP binding"/>
    <property type="evidence" value="ECO:0007669"/>
    <property type="project" value="UniProtKB-KW"/>
</dbReference>
<dbReference type="InterPro" id="IPR016135">
    <property type="entry name" value="UBQ-conjugating_enzyme/RWD"/>
</dbReference>
<evidence type="ECO:0000256" key="5">
    <source>
        <dbReference type="ARBA" id="ARBA00022676"/>
    </source>
</evidence>
<keyword evidence="6" id="KW-0808">Transferase</keyword>
<dbReference type="InterPro" id="IPR002659">
    <property type="entry name" value="Glyco_trans_31"/>
</dbReference>
<evidence type="ECO:0000256" key="7">
    <source>
        <dbReference type="ARBA" id="ARBA00022692"/>
    </source>
</evidence>
<dbReference type="Pfam" id="PF01762">
    <property type="entry name" value="Galactosyl_T"/>
    <property type="match status" value="1"/>
</dbReference>
<keyword evidence="7" id="KW-0812">Transmembrane</keyword>
<gene>
    <name evidence="20" type="ORF">NAV_LOCUS943</name>
</gene>
<evidence type="ECO:0000313" key="20">
    <source>
        <dbReference type="EMBL" id="VBB26113.1"/>
    </source>
</evidence>
<dbReference type="SUPFAM" id="SSF54495">
    <property type="entry name" value="UBC-like"/>
    <property type="match status" value="2"/>
</dbReference>
<dbReference type="Gene3D" id="3.10.110.10">
    <property type="entry name" value="Ubiquitin Conjugating Enzyme"/>
    <property type="match status" value="2"/>
</dbReference>
<evidence type="ECO:0000256" key="13">
    <source>
        <dbReference type="ARBA" id="ARBA00022989"/>
    </source>
</evidence>
<keyword evidence="12" id="KW-0735">Signal-anchor</keyword>
<evidence type="ECO:0000259" key="19">
    <source>
        <dbReference type="PROSITE" id="PS50127"/>
    </source>
</evidence>
<dbReference type="EC" id="2.3.2.23" evidence="4"/>
<comment type="similarity">
    <text evidence="3">Belongs to the glycosyltransferase 31 family.</text>
</comment>
<evidence type="ECO:0000256" key="17">
    <source>
        <dbReference type="ARBA" id="ARBA00073320"/>
    </source>
</evidence>
<dbReference type="CDD" id="cd23799">
    <property type="entry name" value="UBCc_UBE2J"/>
    <property type="match status" value="2"/>
</dbReference>
<dbReference type="GO" id="GO:0061631">
    <property type="term" value="F:ubiquitin conjugating enzyme activity"/>
    <property type="evidence" value="ECO:0007669"/>
    <property type="project" value="UniProtKB-EC"/>
</dbReference>
<dbReference type="STRING" id="6277.A0A498S3Z4"/>
<evidence type="ECO:0000256" key="4">
    <source>
        <dbReference type="ARBA" id="ARBA00012486"/>
    </source>
</evidence>
<evidence type="ECO:0000256" key="15">
    <source>
        <dbReference type="ARBA" id="ARBA00023136"/>
    </source>
</evidence>
<dbReference type="EMBL" id="UPTC01000071">
    <property type="protein sequence ID" value="VBB26113.1"/>
    <property type="molecule type" value="Genomic_DNA"/>
</dbReference>
<feature type="compositionally biased region" description="Basic and acidic residues" evidence="18">
    <location>
        <begin position="181"/>
        <end position="195"/>
    </location>
</feature>
<keyword evidence="9" id="KW-0833">Ubl conjugation pathway</keyword>
<evidence type="ECO:0000256" key="6">
    <source>
        <dbReference type="ARBA" id="ARBA00022679"/>
    </source>
</evidence>
<evidence type="ECO:0000256" key="10">
    <source>
        <dbReference type="ARBA" id="ARBA00022824"/>
    </source>
</evidence>
<proteinExistence type="inferred from homology"/>
<evidence type="ECO:0000256" key="12">
    <source>
        <dbReference type="ARBA" id="ARBA00022968"/>
    </source>
</evidence>
<evidence type="ECO:0000256" key="18">
    <source>
        <dbReference type="SAM" id="MobiDB-lite"/>
    </source>
</evidence>
<protein>
    <recommendedName>
        <fullName evidence="17">Ubiquitin-conjugating enzyme E2 J2</fullName>
        <ecNumber evidence="4">2.3.2.23</ecNumber>
    </recommendedName>
</protein>
<accession>A0A498S3Z4</accession>
<dbReference type="PANTHER" id="PTHR24067">
    <property type="entry name" value="UBIQUITIN-CONJUGATING ENZYME E2"/>
    <property type="match status" value="1"/>
</dbReference>
<dbReference type="AlphaFoldDB" id="A0A498S3Z4"/>
<evidence type="ECO:0000256" key="16">
    <source>
        <dbReference type="ARBA" id="ARBA00054775"/>
    </source>
</evidence>
<dbReference type="Pfam" id="PF00179">
    <property type="entry name" value="UQ_con"/>
    <property type="match status" value="2"/>
</dbReference>
<feature type="region of interest" description="Disordered" evidence="18">
    <location>
        <begin position="181"/>
        <end position="215"/>
    </location>
</feature>
<dbReference type="GO" id="GO:0032446">
    <property type="term" value="P:protein modification by small protein conjugation"/>
    <property type="evidence" value="ECO:0007669"/>
    <property type="project" value="UniProtKB-ARBA"/>
</dbReference>
<evidence type="ECO:0000256" key="1">
    <source>
        <dbReference type="ARBA" id="ARBA00004323"/>
    </source>
</evidence>
<evidence type="ECO:0000256" key="11">
    <source>
        <dbReference type="ARBA" id="ARBA00022840"/>
    </source>
</evidence>
<reference evidence="20 21" key="1">
    <citation type="submission" date="2018-08" db="EMBL/GenBank/DDBJ databases">
        <authorList>
            <person name="Laetsch R D."/>
            <person name="Stevens L."/>
            <person name="Kumar S."/>
            <person name="Blaxter L. M."/>
        </authorList>
    </citation>
    <scope>NUCLEOTIDE SEQUENCE [LARGE SCALE GENOMIC DNA]</scope>
</reference>
<dbReference type="GO" id="GO:0005789">
    <property type="term" value="C:endoplasmic reticulum membrane"/>
    <property type="evidence" value="ECO:0007669"/>
    <property type="project" value="UniProtKB-SubCell"/>
</dbReference>
<dbReference type="Proteomes" id="UP000276991">
    <property type="component" value="Unassembled WGS sequence"/>
</dbReference>
<comment type="function">
    <text evidence="16">Catalyzes the covalent attachment of ubiquitin to other proteins. Seems to function in the selective degradation of misfolded membrane proteins from the endoplasmic reticulum (ERAD). In cooperation with the GATOR2 complex, catalyzes 'Lys-6'-linked ubiquitination of NPRL2.</text>
</comment>
<evidence type="ECO:0000256" key="2">
    <source>
        <dbReference type="ARBA" id="ARBA00004586"/>
    </source>
</evidence>
<keyword evidence="21" id="KW-1185">Reference proteome</keyword>
<feature type="domain" description="UBC core" evidence="19">
    <location>
        <begin position="235"/>
        <end position="385"/>
    </location>
</feature>
<keyword evidence="11" id="KW-0067">ATP-binding</keyword>
<dbReference type="InterPro" id="IPR000608">
    <property type="entry name" value="UBC"/>
</dbReference>
<keyword evidence="14" id="KW-0333">Golgi apparatus</keyword>
<keyword evidence="10" id="KW-0256">Endoplasmic reticulum</keyword>
<evidence type="ECO:0000256" key="8">
    <source>
        <dbReference type="ARBA" id="ARBA00022741"/>
    </source>
</evidence>
<feature type="non-terminal residue" evidence="20">
    <location>
        <position position="655"/>
    </location>
</feature>
<dbReference type="GO" id="GO:0000139">
    <property type="term" value="C:Golgi membrane"/>
    <property type="evidence" value="ECO:0007669"/>
    <property type="project" value="UniProtKB-SubCell"/>
</dbReference>
<dbReference type="InterPro" id="IPR050113">
    <property type="entry name" value="Ub_conjugating_enzyme"/>
</dbReference>
<sequence>MEDYAAGGKDQVPYMRLVSDRAHCCSLIEDSKNRLLKDYLELQKDPLPDIVAKPLDESLLLWGYAIRGAKDTPFDGGIYYGEMQFTKDFPYIPPHIVMYTPNGRFKPGDQICLSISAFHSPNWDPSWTVGSFLLCFANFMMFDEDRMGTGFIASSTEQKRVFAKQSMFYNKQNEHFMKAFGEKPFDPEDSNDKDQANATDESDDEEESELSKSQYKTSRENFIQDIGTMGGPSVTAISRLKKDYAKLMKDPVPFVVAVPLHSNILEWHYVIRGAPQTPYEGGFYHGKLIFPPDFPFKPPSIFMLTPSGRFQTNTRLCLSISDFHPDTWNPAWTVSTIITGLLSFMNDTAPTLGSITSSDAEKRILARKSREFNLKDRVFCELFSDLAKEIREELTEERNKVLSEENAVDETTSQRRSGEEGDYATLTYNLVVLAGVVLIACNERDSSNSPVGCTSQIVFSLNAINWRDIHGLTIARNSLPPIDCTGLPHRACIDSKVVMASSKSMESISDLPSTYLAIVIMSSPDDAMVRAVIRNTWLKLSSKGKATFRYAFPIGTKNLSLSFKKRLKEENTLFNDLIFLEDLTDTYQSLTKKSLLSMQAVHNMYKFEFLLKVDSDSFVRLGAFLKALKDIANPNLYWGFLDGRARPKRKGQWAE</sequence>
<dbReference type="PROSITE" id="PS50127">
    <property type="entry name" value="UBC_2"/>
    <property type="match status" value="2"/>
</dbReference>
<evidence type="ECO:0000256" key="3">
    <source>
        <dbReference type="ARBA" id="ARBA00008661"/>
    </source>
</evidence>
<keyword evidence="13" id="KW-1133">Transmembrane helix</keyword>
<dbReference type="GO" id="GO:0016758">
    <property type="term" value="F:hexosyltransferase activity"/>
    <property type="evidence" value="ECO:0007669"/>
    <property type="project" value="InterPro"/>
</dbReference>
<organism evidence="20 21">
    <name type="scientific">Acanthocheilonema viteae</name>
    <name type="common">Filarial nematode worm</name>
    <name type="synonym">Dipetalonema viteae</name>
    <dbReference type="NCBI Taxonomy" id="6277"/>
    <lineage>
        <taxon>Eukaryota</taxon>
        <taxon>Metazoa</taxon>
        <taxon>Ecdysozoa</taxon>
        <taxon>Nematoda</taxon>
        <taxon>Chromadorea</taxon>
        <taxon>Rhabditida</taxon>
        <taxon>Spirurina</taxon>
        <taxon>Spiruromorpha</taxon>
        <taxon>Filarioidea</taxon>
        <taxon>Onchocercidae</taxon>
        <taxon>Acanthocheilonema</taxon>
    </lineage>
</organism>
<keyword evidence="15" id="KW-0472">Membrane</keyword>
<dbReference type="SMART" id="SM00212">
    <property type="entry name" value="UBCc"/>
    <property type="match status" value="2"/>
</dbReference>
<evidence type="ECO:0000256" key="14">
    <source>
        <dbReference type="ARBA" id="ARBA00023034"/>
    </source>
</evidence>
<evidence type="ECO:0000313" key="21">
    <source>
        <dbReference type="Proteomes" id="UP000276991"/>
    </source>
</evidence>
<feature type="domain" description="UBC core" evidence="19">
    <location>
        <begin position="30"/>
        <end position="182"/>
    </location>
</feature>
<comment type="subcellular location">
    <subcellularLocation>
        <location evidence="2">Endoplasmic reticulum membrane</location>
    </subcellularLocation>
    <subcellularLocation>
        <location evidence="1">Golgi apparatus membrane</location>
        <topology evidence="1">Single-pass type II membrane protein</topology>
    </subcellularLocation>
</comment>
<dbReference type="FunFam" id="3.10.110.10:FF:000023">
    <property type="entry name" value="Ubiquitin-conjugating enzyme E2 J2"/>
    <property type="match status" value="1"/>
</dbReference>
<dbReference type="OrthoDB" id="1158011at2759"/>
<keyword evidence="5" id="KW-0328">Glycosyltransferase</keyword>
<name>A0A498S3Z4_ACAVI</name>
<keyword evidence="8" id="KW-0547">Nucleotide-binding</keyword>
<evidence type="ECO:0000256" key="9">
    <source>
        <dbReference type="ARBA" id="ARBA00022786"/>
    </source>
</evidence>